<dbReference type="EMBL" id="JACTNG010000002">
    <property type="protein sequence ID" value="MBO1078481.1"/>
    <property type="molecule type" value="Genomic_DNA"/>
</dbReference>
<proteinExistence type="predicted"/>
<comment type="caution">
    <text evidence="4">The sequence shown here is derived from an EMBL/GenBank/DDBJ whole genome shotgun (WGS) entry which is preliminary data.</text>
</comment>
<keyword evidence="5" id="KW-1185">Reference proteome</keyword>
<evidence type="ECO:0000256" key="1">
    <source>
        <dbReference type="SAM" id="MobiDB-lite"/>
    </source>
</evidence>
<evidence type="ECO:0000313" key="4">
    <source>
        <dbReference type="EMBL" id="MBO1078481.1"/>
    </source>
</evidence>
<evidence type="ECO:0000256" key="2">
    <source>
        <dbReference type="SAM" id="SignalP"/>
    </source>
</evidence>
<evidence type="ECO:0000313" key="5">
    <source>
        <dbReference type="Proteomes" id="UP001518989"/>
    </source>
</evidence>
<dbReference type="InterPro" id="IPR011041">
    <property type="entry name" value="Quinoprot_gluc/sorb_DH_b-prop"/>
</dbReference>
<dbReference type="PANTHER" id="PTHR33546">
    <property type="entry name" value="LARGE, MULTIFUNCTIONAL SECRETED PROTEIN-RELATED"/>
    <property type="match status" value="1"/>
</dbReference>
<dbReference type="InterPro" id="IPR054539">
    <property type="entry name" value="Beta-prop_PDH"/>
</dbReference>
<reference evidence="4 5" key="1">
    <citation type="submission" date="2020-09" db="EMBL/GenBank/DDBJ databases">
        <title>Roseomonas.</title>
        <authorList>
            <person name="Zhu W."/>
        </authorList>
    </citation>
    <scope>NUCLEOTIDE SEQUENCE [LARGE SCALE GENOMIC DNA]</scope>
    <source>
        <strain evidence="4 5">573</strain>
    </source>
</reference>
<dbReference type="PANTHER" id="PTHR33546:SF1">
    <property type="entry name" value="LARGE, MULTIFUNCTIONAL SECRETED PROTEIN"/>
    <property type="match status" value="1"/>
</dbReference>
<organism evidence="4 5">
    <name type="scientific">Roseomonas haemaphysalidis</name>
    <dbReference type="NCBI Taxonomy" id="2768162"/>
    <lineage>
        <taxon>Bacteria</taxon>
        <taxon>Pseudomonadati</taxon>
        <taxon>Pseudomonadota</taxon>
        <taxon>Alphaproteobacteria</taxon>
        <taxon>Acetobacterales</taxon>
        <taxon>Roseomonadaceae</taxon>
        <taxon>Roseomonas</taxon>
    </lineage>
</organism>
<dbReference type="SUPFAM" id="SSF50952">
    <property type="entry name" value="Soluble quinoprotein glucose dehydrogenase"/>
    <property type="match status" value="1"/>
</dbReference>
<feature type="compositionally biased region" description="Basic and acidic residues" evidence="1">
    <location>
        <begin position="102"/>
        <end position="118"/>
    </location>
</feature>
<accession>A0ABS3KLY2</accession>
<feature type="region of interest" description="Disordered" evidence="1">
    <location>
        <begin position="99"/>
        <end position="125"/>
    </location>
</feature>
<sequence>MRRSTLATAVALASVAFASSAGAQQGPTQLPGMGASPTLVAPDESHNVSNHPRRVGWPEGRMPTAAEGFAVTRFAAGLDNPRWMEVLPNGDILVAEAATKPRPAESAEERAKQEEQRRSGTVRDSADRITLLRDADGDGVAETRSVLLSGLNQPFGMALVGDALFVANTDGILRFPFTPGQQRIEAAGRKILDLPAGGYNNHWTRTLLAAPDGQSLMVAVGSASNVGEYGLERETRRAAVLQIGLDGANERIYASGLRNPVGIAFEPQTGQLWAAVNERDNLGNDLVPDYITSVRQGGFYGWPFSYFGQNEDPRRKGEAPQLVAQAIAPDYALGPHTASLGLTFSTGTAFPEHWRGGAIIGQRGSWNRANYSGYRVVYVPFADGKPAGAARDLLTGFMANPDTGEVYGRPVGVAMDRRGGLLVADDTGNTVWRVAPR</sequence>
<feature type="domain" description="Pyrroloquinoline quinone-dependent pyranose dehydrogenase beta-propeller" evidence="3">
    <location>
        <begin position="63"/>
        <end position="283"/>
    </location>
</feature>
<dbReference type="Pfam" id="PF22807">
    <property type="entry name" value="TrAA12"/>
    <property type="match status" value="2"/>
</dbReference>
<dbReference type="InterPro" id="IPR011042">
    <property type="entry name" value="6-blade_b-propeller_TolB-like"/>
</dbReference>
<name>A0ABS3KLY2_9PROT</name>
<dbReference type="RefSeq" id="WP_207416090.1">
    <property type="nucleotide sequence ID" value="NZ_CP061178.1"/>
</dbReference>
<dbReference type="Gene3D" id="2.120.10.30">
    <property type="entry name" value="TolB, C-terminal domain"/>
    <property type="match status" value="1"/>
</dbReference>
<feature type="domain" description="Pyrroloquinoline quinone-dependent pyranose dehydrogenase beta-propeller" evidence="3">
    <location>
        <begin position="325"/>
        <end position="433"/>
    </location>
</feature>
<feature type="signal peptide" evidence="2">
    <location>
        <begin position="1"/>
        <end position="23"/>
    </location>
</feature>
<dbReference type="Proteomes" id="UP001518989">
    <property type="component" value="Unassembled WGS sequence"/>
</dbReference>
<protein>
    <submittedName>
        <fullName evidence="4">Sorbosone dehydrogenase family protein</fullName>
    </submittedName>
</protein>
<evidence type="ECO:0000259" key="3">
    <source>
        <dbReference type="Pfam" id="PF22807"/>
    </source>
</evidence>
<feature type="chain" id="PRO_5047368352" evidence="2">
    <location>
        <begin position="24"/>
        <end position="437"/>
    </location>
</feature>
<feature type="region of interest" description="Disordered" evidence="1">
    <location>
        <begin position="21"/>
        <end position="61"/>
    </location>
</feature>
<gene>
    <name evidence="4" type="ORF">IAI61_05520</name>
</gene>
<keyword evidence="2" id="KW-0732">Signal</keyword>